<keyword evidence="10" id="KW-0614">Plasmid</keyword>
<comment type="subunit">
    <text evidence="4">Homodimer.</text>
</comment>
<keyword evidence="11" id="KW-1185">Reference proteome</keyword>
<protein>
    <recommendedName>
        <fullName evidence="5">GDP-mannose pyrophosphatase</fullName>
    </recommendedName>
    <alternativeName>
        <fullName evidence="7">GDP-mannose hydrolase</fullName>
    </alternativeName>
    <alternativeName>
        <fullName evidence="8">GDPMK</fullName>
    </alternativeName>
</protein>
<dbReference type="GO" id="GO:0016787">
    <property type="term" value="F:hydrolase activity"/>
    <property type="evidence" value="ECO:0007669"/>
    <property type="project" value="UniProtKB-KW"/>
</dbReference>
<dbReference type="NCBIfam" id="TIGR00052">
    <property type="entry name" value="nudix-type nucleoside diphosphatase, YffH/AdpP family"/>
    <property type="match status" value="1"/>
</dbReference>
<dbReference type="Gene3D" id="3.90.79.10">
    <property type="entry name" value="Nucleoside Triphosphate Pyrophosphohydrolase"/>
    <property type="match status" value="1"/>
</dbReference>
<evidence type="ECO:0000259" key="9">
    <source>
        <dbReference type="PROSITE" id="PS51462"/>
    </source>
</evidence>
<dbReference type="Proteomes" id="UP001342418">
    <property type="component" value="Plasmid p1536_1"/>
</dbReference>
<evidence type="ECO:0000256" key="3">
    <source>
        <dbReference type="ARBA" id="ARBA00007275"/>
    </source>
</evidence>
<evidence type="ECO:0000313" key="10">
    <source>
        <dbReference type="EMBL" id="UUP19698.1"/>
    </source>
</evidence>
<evidence type="ECO:0000256" key="6">
    <source>
        <dbReference type="ARBA" id="ARBA00022801"/>
    </source>
</evidence>
<dbReference type="RefSeq" id="WP_338532152.1">
    <property type="nucleotide sequence ID" value="NZ_CP030942.1"/>
</dbReference>
<dbReference type="PANTHER" id="PTHR11839:SF18">
    <property type="entry name" value="NUDIX HYDROLASE DOMAIN-CONTAINING PROTEIN"/>
    <property type="match status" value="1"/>
</dbReference>
<dbReference type="EMBL" id="CP030942">
    <property type="protein sequence ID" value="UUP19698.1"/>
    <property type="molecule type" value="Genomic_DNA"/>
</dbReference>
<feature type="domain" description="Nudix hydrolase" evidence="9">
    <location>
        <begin position="36"/>
        <end position="178"/>
    </location>
</feature>
<comment type="cofactor">
    <cofactor evidence="2">
        <name>Mg(2+)</name>
        <dbReference type="ChEBI" id="CHEBI:18420"/>
    </cofactor>
</comment>
<keyword evidence="6 10" id="KW-0378">Hydrolase</keyword>
<dbReference type="Pfam" id="PF00293">
    <property type="entry name" value="NUDIX"/>
    <property type="match status" value="1"/>
</dbReference>
<dbReference type="PROSITE" id="PS00893">
    <property type="entry name" value="NUDIX_BOX"/>
    <property type="match status" value="1"/>
</dbReference>
<dbReference type="InterPro" id="IPR015797">
    <property type="entry name" value="NUDIX_hydrolase-like_dom_sf"/>
</dbReference>
<evidence type="ECO:0000256" key="7">
    <source>
        <dbReference type="ARBA" id="ARBA00032162"/>
    </source>
</evidence>
<evidence type="ECO:0000256" key="8">
    <source>
        <dbReference type="ARBA" id="ARBA00032272"/>
    </source>
</evidence>
<evidence type="ECO:0000256" key="1">
    <source>
        <dbReference type="ARBA" id="ARBA00000847"/>
    </source>
</evidence>
<organism evidence="10 11">
    <name type="scientific">Nitratireductor thuwali</name>
    <dbReference type="NCBI Taxonomy" id="2267699"/>
    <lineage>
        <taxon>Bacteria</taxon>
        <taxon>Pseudomonadati</taxon>
        <taxon>Pseudomonadota</taxon>
        <taxon>Alphaproteobacteria</taxon>
        <taxon>Hyphomicrobiales</taxon>
        <taxon>Phyllobacteriaceae</taxon>
        <taxon>Nitratireductor</taxon>
    </lineage>
</organism>
<accession>A0ABY5MQC1</accession>
<dbReference type="InterPro" id="IPR000086">
    <property type="entry name" value="NUDIX_hydrolase_dom"/>
</dbReference>
<comment type="catalytic activity">
    <reaction evidence="1">
        <text>GDP-alpha-D-mannose + H2O = alpha-D-mannose 1-phosphate + GMP + 2 H(+)</text>
        <dbReference type="Rhea" id="RHEA:27978"/>
        <dbReference type="ChEBI" id="CHEBI:15377"/>
        <dbReference type="ChEBI" id="CHEBI:15378"/>
        <dbReference type="ChEBI" id="CHEBI:57527"/>
        <dbReference type="ChEBI" id="CHEBI:58115"/>
        <dbReference type="ChEBI" id="CHEBI:58409"/>
    </reaction>
</comment>
<dbReference type="PANTHER" id="PTHR11839">
    <property type="entry name" value="UDP/ADP-SUGAR PYROPHOSPHATASE"/>
    <property type="match status" value="1"/>
</dbReference>
<comment type="similarity">
    <text evidence="3">Belongs to the Nudix hydrolase family. NudK subfamily.</text>
</comment>
<gene>
    <name evidence="10" type="primary">nudK</name>
    <name evidence="10" type="ORF">NTH_04210</name>
</gene>
<evidence type="ECO:0000313" key="11">
    <source>
        <dbReference type="Proteomes" id="UP001342418"/>
    </source>
</evidence>
<evidence type="ECO:0000256" key="5">
    <source>
        <dbReference type="ARBA" id="ARBA00016377"/>
    </source>
</evidence>
<evidence type="ECO:0000256" key="2">
    <source>
        <dbReference type="ARBA" id="ARBA00001946"/>
    </source>
</evidence>
<dbReference type="SUPFAM" id="SSF55811">
    <property type="entry name" value="Nudix"/>
    <property type="match status" value="1"/>
</dbReference>
<geneLocation type="plasmid" evidence="10 11">
    <name>p1536_1</name>
</geneLocation>
<dbReference type="PROSITE" id="PS51462">
    <property type="entry name" value="NUDIX"/>
    <property type="match status" value="1"/>
</dbReference>
<proteinExistence type="inferred from homology"/>
<sequence length="196" mass="21191">MKTRIAGRKVVYSGYVTVSKNNILTGDREIEREIVDQADAAAILPFDPERKVATLVRLLRAPVLLRGLQEELLEAPAGVIDPGEGAAEAARRELLEETGLTPNRVEHVATVWSTPGVSTERVALYLATYSPDSRNGEGGGLDGENENITVVELPLATLADSRRILDMKTLTLVLAMRLRRPELFGAEAGTSNSTEG</sequence>
<dbReference type="InterPro" id="IPR004385">
    <property type="entry name" value="NDP_pyrophosphatase"/>
</dbReference>
<dbReference type="InterPro" id="IPR020084">
    <property type="entry name" value="NUDIX_hydrolase_CS"/>
</dbReference>
<reference evidence="10 11" key="1">
    <citation type="submission" date="2018-07" db="EMBL/GenBank/DDBJ databases">
        <title>Genome sequence of Nitratireductor thuwali#1536.</title>
        <authorList>
            <person name="Michoud G."/>
            <person name="Merlino G."/>
            <person name="Sefrji F.O."/>
            <person name="Daffonchio D."/>
        </authorList>
    </citation>
    <scope>NUCLEOTIDE SEQUENCE [LARGE SCALE GENOMIC DNA]</scope>
    <source>
        <strain evidence="10 11">Nit1536</strain>
        <plasmid evidence="10 11">p1536_1</plasmid>
    </source>
</reference>
<name>A0ABY5MQC1_9HYPH</name>
<evidence type="ECO:0000256" key="4">
    <source>
        <dbReference type="ARBA" id="ARBA00011738"/>
    </source>
</evidence>